<accession>A0ABW4L6J2</accession>
<keyword evidence="13" id="KW-0808">Transferase</keyword>
<evidence type="ECO:0000256" key="1">
    <source>
        <dbReference type="ARBA" id="ARBA00001342"/>
    </source>
</evidence>
<dbReference type="InterPro" id="IPR005493">
    <property type="entry name" value="RraA/RraA-like"/>
</dbReference>
<evidence type="ECO:0000256" key="11">
    <source>
        <dbReference type="ARBA" id="ARBA00032305"/>
    </source>
</evidence>
<dbReference type="NCBIfam" id="NF004850">
    <property type="entry name" value="PRK06201.1"/>
    <property type="match status" value="1"/>
</dbReference>
<dbReference type="GO" id="GO:0008168">
    <property type="term" value="F:methyltransferase activity"/>
    <property type="evidence" value="ECO:0007669"/>
    <property type="project" value="UniProtKB-KW"/>
</dbReference>
<dbReference type="SUPFAM" id="SSF89562">
    <property type="entry name" value="RraA-like"/>
    <property type="match status" value="1"/>
</dbReference>
<evidence type="ECO:0000256" key="8">
    <source>
        <dbReference type="ARBA" id="ARBA00025046"/>
    </source>
</evidence>
<dbReference type="Proteomes" id="UP001597277">
    <property type="component" value="Unassembled WGS sequence"/>
</dbReference>
<name>A0ABW4L6J2_9MICO</name>
<keyword evidence="13" id="KW-0489">Methyltransferase</keyword>
<comment type="caution">
    <text evidence="13">The sequence shown here is derived from an EMBL/GenBank/DDBJ whole genome shotgun (WGS) entry which is preliminary data.</text>
</comment>
<dbReference type="Gene3D" id="3.50.30.40">
    <property type="entry name" value="Ribonuclease E inhibitor RraA/RraA-like"/>
    <property type="match status" value="1"/>
</dbReference>
<sequence>MSECVLHQAAEMPARDLLDRLRRLETSLVSDVFGRWAGAAGISPIAGLPSGQVVVGPAFTVRTRPGDNLVVHKALDIARPGEILVVAAGGQRDRAILGGLMGQYAASRGIAALVVDGAVRDRSALDKSAPPVFAAGVSHLGPYKDGPGDLRCRVSLGGVAVADGDLVIGDEDGIATIPRSRAEEIIAAAEAKRLAEEAESEAISTGSWDRSWIDASLTIREVPAAR</sequence>
<evidence type="ECO:0000256" key="9">
    <source>
        <dbReference type="ARBA" id="ARBA00029596"/>
    </source>
</evidence>
<evidence type="ECO:0000256" key="4">
    <source>
        <dbReference type="ARBA" id="ARBA00011233"/>
    </source>
</evidence>
<evidence type="ECO:0000256" key="7">
    <source>
        <dbReference type="ARBA" id="ARBA00016549"/>
    </source>
</evidence>
<proteinExistence type="inferred from homology"/>
<protein>
    <recommendedName>
        <fullName evidence="7">Putative 4-hydroxy-4-methyl-2-oxoglutarate aldolase</fullName>
        <ecNumber evidence="6">4.1.1.112</ecNumber>
        <ecNumber evidence="5">4.1.3.17</ecNumber>
    </recommendedName>
    <alternativeName>
        <fullName evidence="11">Oxaloacetate decarboxylase</fullName>
    </alternativeName>
    <alternativeName>
        <fullName evidence="9">Regulator of ribonuclease activity homolog</fullName>
    </alternativeName>
    <alternativeName>
        <fullName evidence="10">RraA-like protein</fullName>
    </alternativeName>
</protein>
<dbReference type="InterPro" id="IPR036704">
    <property type="entry name" value="RraA/RraA-like_sf"/>
</dbReference>
<gene>
    <name evidence="13" type="ORF">ACFSE6_07280</name>
</gene>
<evidence type="ECO:0000256" key="12">
    <source>
        <dbReference type="ARBA" id="ARBA00047973"/>
    </source>
</evidence>
<comment type="cofactor">
    <cofactor evidence="2">
        <name>a divalent metal cation</name>
        <dbReference type="ChEBI" id="CHEBI:60240"/>
    </cofactor>
</comment>
<evidence type="ECO:0000256" key="5">
    <source>
        <dbReference type="ARBA" id="ARBA00012213"/>
    </source>
</evidence>
<comment type="catalytic activity">
    <reaction evidence="12">
        <text>oxaloacetate + H(+) = pyruvate + CO2</text>
        <dbReference type="Rhea" id="RHEA:15641"/>
        <dbReference type="ChEBI" id="CHEBI:15361"/>
        <dbReference type="ChEBI" id="CHEBI:15378"/>
        <dbReference type="ChEBI" id="CHEBI:16452"/>
        <dbReference type="ChEBI" id="CHEBI:16526"/>
        <dbReference type="EC" id="4.1.1.112"/>
    </reaction>
</comment>
<dbReference type="EC" id="4.1.1.112" evidence="6"/>
<dbReference type="PANTHER" id="PTHR33254:SF4">
    <property type="entry name" value="4-HYDROXY-4-METHYL-2-OXOGLUTARATE ALDOLASE 3-RELATED"/>
    <property type="match status" value="1"/>
</dbReference>
<dbReference type="EC" id="4.1.3.17" evidence="5"/>
<reference evidence="14" key="1">
    <citation type="journal article" date="2019" name="Int. J. Syst. Evol. Microbiol.">
        <title>The Global Catalogue of Microorganisms (GCM) 10K type strain sequencing project: providing services to taxonomists for standard genome sequencing and annotation.</title>
        <authorList>
            <consortium name="The Broad Institute Genomics Platform"/>
            <consortium name="The Broad Institute Genome Sequencing Center for Infectious Disease"/>
            <person name="Wu L."/>
            <person name="Ma J."/>
        </authorList>
    </citation>
    <scope>NUCLEOTIDE SEQUENCE [LARGE SCALE GENOMIC DNA]</scope>
    <source>
        <strain evidence="14">JCM 17130</strain>
    </source>
</reference>
<dbReference type="PANTHER" id="PTHR33254">
    <property type="entry name" value="4-HYDROXY-4-METHYL-2-OXOGLUTARATE ALDOLASE 3-RELATED"/>
    <property type="match status" value="1"/>
</dbReference>
<dbReference type="RefSeq" id="WP_388004301.1">
    <property type="nucleotide sequence ID" value="NZ_JBHUEE010000003.1"/>
</dbReference>
<evidence type="ECO:0000313" key="14">
    <source>
        <dbReference type="Proteomes" id="UP001597277"/>
    </source>
</evidence>
<comment type="subunit">
    <text evidence="4">Homotrimer.</text>
</comment>
<comment type="similarity">
    <text evidence="3">Belongs to the class II aldolase/RraA-like family.</text>
</comment>
<evidence type="ECO:0000256" key="6">
    <source>
        <dbReference type="ARBA" id="ARBA00012947"/>
    </source>
</evidence>
<evidence type="ECO:0000256" key="3">
    <source>
        <dbReference type="ARBA" id="ARBA00008621"/>
    </source>
</evidence>
<evidence type="ECO:0000256" key="10">
    <source>
        <dbReference type="ARBA" id="ARBA00030169"/>
    </source>
</evidence>
<comment type="function">
    <text evidence="8">Catalyzes the aldol cleavage of 4-hydroxy-4-methyl-2-oxoglutarate (HMG) into 2 molecules of pyruvate. Also contains a secondary oxaloacetate (OAA) decarboxylase activity due to the common pyruvate enolate transition state formed following C-C bond cleavage in the retro-aldol and decarboxylation reactions.</text>
</comment>
<dbReference type="Pfam" id="PF03737">
    <property type="entry name" value="RraA-like"/>
    <property type="match status" value="1"/>
</dbReference>
<evidence type="ECO:0000313" key="13">
    <source>
        <dbReference type="EMBL" id="MFD1717629.1"/>
    </source>
</evidence>
<keyword evidence="14" id="KW-1185">Reference proteome</keyword>
<organism evidence="13 14">
    <name type="scientific">Georgenia deserti</name>
    <dbReference type="NCBI Taxonomy" id="2093781"/>
    <lineage>
        <taxon>Bacteria</taxon>
        <taxon>Bacillati</taxon>
        <taxon>Actinomycetota</taxon>
        <taxon>Actinomycetes</taxon>
        <taxon>Micrococcales</taxon>
        <taxon>Bogoriellaceae</taxon>
        <taxon>Georgenia</taxon>
    </lineage>
</organism>
<comment type="catalytic activity">
    <reaction evidence="1">
        <text>4-hydroxy-4-methyl-2-oxoglutarate = 2 pyruvate</text>
        <dbReference type="Rhea" id="RHEA:22748"/>
        <dbReference type="ChEBI" id="CHEBI:15361"/>
        <dbReference type="ChEBI" id="CHEBI:58276"/>
        <dbReference type="EC" id="4.1.3.17"/>
    </reaction>
</comment>
<dbReference type="CDD" id="cd16841">
    <property type="entry name" value="RraA_family"/>
    <property type="match status" value="1"/>
</dbReference>
<dbReference type="GO" id="GO:0032259">
    <property type="term" value="P:methylation"/>
    <property type="evidence" value="ECO:0007669"/>
    <property type="project" value="UniProtKB-KW"/>
</dbReference>
<dbReference type="EMBL" id="JBHUEE010000003">
    <property type="protein sequence ID" value="MFD1717629.1"/>
    <property type="molecule type" value="Genomic_DNA"/>
</dbReference>
<evidence type="ECO:0000256" key="2">
    <source>
        <dbReference type="ARBA" id="ARBA00001968"/>
    </source>
</evidence>